<dbReference type="GO" id="GO:0000155">
    <property type="term" value="F:phosphorelay sensor kinase activity"/>
    <property type="evidence" value="ECO:0007669"/>
    <property type="project" value="InterPro"/>
</dbReference>
<evidence type="ECO:0000259" key="17">
    <source>
        <dbReference type="PROSITE" id="PS50885"/>
    </source>
</evidence>
<evidence type="ECO:0000256" key="13">
    <source>
        <dbReference type="ARBA" id="ARBA00023012"/>
    </source>
</evidence>
<evidence type="ECO:0000256" key="9">
    <source>
        <dbReference type="ARBA" id="ARBA00022741"/>
    </source>
</evidence>
<dbReference type="OrthoDB" id="9804645at2"/>
<feature type="domain" description="HAMP" evidence="17">
    <location>
        <begin position="160"/>
        <end position="212"/>
    </location>
</feature>
<dbReference type="EC" id="2.7.13.3" evidence="3"/>
<dbReference type="CDD" id="cd00082">
    <property type="entry name" value="HisKA"/>
    <property type="match status" value="1"/>
</dbReference>
<dbReference type="Gene3D" id="3.30.565.10">
    <property type="entry name" value="Histidine kinase-like ATPase, C-terminal domain"/>
    <property type="match status" value="1"/>
</dbReference>
<evidence type="ECO:0000256" key="1">
    <source>
        <dbReference type="ARBA" id="ARBA00000085"/>
    </source>
</evidence>
<evidence type="ECO:0000256" key="14">
    <source>
        <dbReference type="ARBA" id="ARBA00023136"/>
    </source>
</evidence>
<keyword evidence="9" id="KW-0547">Nucleotide-binding</keyword>
<dbReference type="Pfam" id="PF00512">
    <property type="entry name" value="HisKA"/>
    <property type="match status" value="1"/>
</dbReference>
<dbReference type="InterPro" id="IPR003594">
    <property type="entry name" value="HATPase_dom"/>
</dbReference>
<evidence type="ECO:0000313" key="19">
    <source>
        <dbReference type="Proteomes" id="UP000184693"/>
    </source>
</evidence>
<evidence type="ECO:0000256" key="6">
    <source>
        <dbReference type="ARBA" id="ARBA00022553"/>
    </source>
</evidence>
<name>A0A1N6KH82_9BURK</name>
<keyword evidence="14 15" id="KW-0472">Membrane</keyword>
<dbReference type="InterPro" id="IPR036890">
    <property type="entry name" value="HATPase_C_sf"/>
</dbReference>
<sequence length="422" mass="45930">MKNPFNTLFGRAALMTTSLLVLAYAAMVFMLGREANQMHAEHASRGIQVVEESRRDGIEATRHIASALGATYLDGRDTSPGDGPPSRRETHGLYENALRENLPPGSQVVLSGDTGTVWVRYAGDANWIRIPGATLTEARMHTALALMLALAIAVAFLGAWQAQRPLRRLANAAREFRIGVSTPVVSVSGPREVAELIVSFNEMIREISEYEQERAMMLAGVAHDLRTPLTRMQVRADLLPHGAERMGFLGDVESLGRIVKQFLDFVRDRADGSPLVSVDSFCQSQYGNVPQDGDTESSLVTLDLRAAGHFRLPLVDLDRILANLLENAMTYGEPPVEIATSLQHGKCVLTLRDHGPGIPDDQLEHALQPFVRLDEARGGDAHCGLGLSIVRRLVRRNGGTFCLVNAADGGLLVTLTFPDRAG</sequence>
<dbReference type="InterPro" id="IPR003661">
    <property type="entry name" value="HisK_dim/P_dom"/>
</dbReference>
<gene>
    <name evidence="18" type="ORF">SAMN05444168_7173</name>
</gene>
<dbReference type="PROSITE" id="PS50109">
    <property type="entry name" value="HIS_KIN"/>
    <property type="match status" value="1"/>
</dbReference>
<keyword evidence="8 15" id="KW-0812">Transmembrane</keyword>
<dbReference type="EMBL" id="FSRM01000002">
    <property type="protein sequence ID" value="SIO55833.1"/>
    <property type="molecule type" value="Genomic_DNA"/>
</dbReference>
<evidence type="ECO:0000259" key="16">
    <source>
        <dbReference type="PROSITE" id="PS50109"/>
    </source>
</evidence>
<evidence type="ECO:0000313" key="18">
    <source>
        <dbReference type="EMBL" id="SIO55833.1"/>
    </source>
</evidence>
<organism evidence="18 19">
    <name type="scientific">Paraburkholderia phenazinium</name>
    <dbReference type="NCBI Taxonomy" id="60549"/>
    <lineage>
        <taxon>Bacteria</taxon>
        <taxon>Pseudomonadati</taxon>
        <taxon>Pseudomonadota</taxon>
        <taxon>Betaproteobacteria</taxon>
        <taxon>Burkholderiales</taxon>
        <taxon>Burkholderiaceae</taxon>
        <taxon>Paraburkholderia</taxon>
    </lineage>
</organism>
<dbReference type="AlphaFoldDB" id="A0A1N6KH82"/>
<dbReference type="PRINTS" id="PR00344">
    <property type="entry name" value="BCTRLSENSOR"/>
</dbReference>
<feature type="transmembrane region" description="Helical" evidence="15">
    <location>
        <begin position="143"/>
        <end position="162"/>
    </location>
</feature>
<dbReference type="InterPro" id="IPR004358">
    <property type="entry name" value="Sig_transdc_His_kin-like_C"/>
</dbReference>
<feature type="transmembrane region" description="Helical" evidence="15">
    <location>
        <begin position="12"/>
        <end position="32"/>
    </location>
</feature>
<comment type="subcellular location">
    <subcellularLocation>
        <location evidence="2">Cell inner membrane</location>
        <topology evidence="2">Multi-pass membrane protein</topology>
    </subcellularLocation>
</comment>
<keyword evidence="12 15" id="KW-1133">Transmembrane helix</keyword>
<dbReference type="RefSeq" id="WP_074268887.1">
    <property type="nucleotide sequence ID" value="NZ_FSRM01000002.1"/>
</dbReference>
<evidence type="ECO:0000256" key="3">
    <source>
        <dbReference type="ARBA" id="ARBA00012438"/>
    </source>
</evidence>
<dbReference type="CDD" id="cd06225">
    <property type="entry name" value="HAMP"/>
    <property type="match status" value="1"/>
</dbReference>
<evidence type="ECO:0000256" key="11">
    <source>
        <dbReference type="ARBA" id="ARBA00022840"/>
    </source>
</evidence>
<dbReference type="Gene3D" id="1.10.287.130">
    <property type="match status" value="1"/>
</dbReference>
<protein>
    <recommendedName>
        <fullName evidence="3">histidine kinase</fullName>
        <ecNumber evidence="3">2.7.13.3</ecNumber>
    </recommendedName>
</protein>
<evidence type="ECO:0000256" key="7">
    <source>
        <dbReference type="ARBA" id="ARBA00022679"/>
    </source>
</evidence>
<keyword evidence="13" id="KW-0902">Two-component regulatory system</keyword>
<keyword evidence="6" id="KW-0597">Phosphoprotein</keyword>
<keyword evidence="11" id="KW-0067">ATP-binding</keyword>
<dbReference type="PROSITE" id="PS50885">
    <property type="entry name" value="HAMP"/>
    <property type="match status" value="1"/>
</dbReference>
<reference evidence="18 19" key="1">
    <citation type="submission" date="2016-11" db="EMBL/GenBank/DDBJ databases">
        <authorList>
            <person name="Jaros S."/>
            <person name="Januszkiewicz K."/>
            <person name="Wedrychowicz H."/>
        </authorList>
    </citation>
    <scope>NUCLEOTIDE SEQUENCE [LARGE SCALE GENOMIC DNA]</scope>
    <source>
        <strain evidence="18 19">GAS86</strain>
    </source>
</reference>
<feature type="domain" description="Histidine kinase" evidence="16">
    <location>
        <begin position="220"/>
        <end position="421"/>
    </location>
</feature>
<keyword evidence="7" id="KW-0808">Transferase</keyword>
<keyword evidence="4" id="KW-1003">Cell membrane</keyword>
<dbReference type="Pfam" id="PF00672">
    <property type="entry name" value="HAMP"/>
    <property type="match status" value="1"/>
</dbReference>
<dbReference type="Pfam" id="PF02518">
    <property type="entry name" value="HATPase_c"/>
    <property type="match status" value="1"/>
</dbReference>
<evidence type="ECO:0000256" key="8">
    <source>
        <dbReference type="ARBA" id="ARBA00022692"/>
    </source>
</evidence>
<keyword evidence="10 18" id="KW-0418">Kinase</keyword>
<dbReference type="GO" id="GO:0005886">
    <property type="term" value="C:plasma membrane"/>
    <property type="evidence" value="ECO:0007669"/>
    <property type="project" value="UniProtKB-SubCell"/>
</dbReference>
<evidence type="ECO:0000256" key="4">
    <source>
        <dbReference type="ARBA" id="ARBA00022475"/>
    </source>
</evidence>
<evidence type="ECO:0000256" key="15">
    <source>
        <dbReference type="SAM" id="Phobius"/>
    </source>
</evidence>
<dbReference type="InterPro" id="IPR005467">
    <property type="entry name" value="His_kinase_dom"/>
</dbReference>
<accession>A0A1N6KH82</accession>
<evidence type="ECO:0000256" key="2">
    <source>
        <dbReference type="ARBA" id="ARBA00004429"/>
    </source>
</evidence>
<dbReference type="InterPro" id="IPR050980">
    <property type="entry name" value="2C_sensor_his_kinase"/>
</dbReference>
<dbReference type="InterPro" id="IPR003660">
    <property type="entry name" value="HAMP_dom"/>
</dbReference>
<proteinExistence type="predicted"/>
<dbReference type="PANTHER" id="PTHR44936">
    <property type="entry name" value="SENSOR PROTEIN CREC"/>
    <property type="match status" value="1"/>
</dbReference>
<dbReference type="SMART" id="SM00304">
    <property type="entry name" value="HAMP"/>
    <property type="match status" value="1"/>
</dbReference>
<evidence type="ECO:0000256" key="10">
    <source>
        <dbReference type="ARBA" id="ARBA00022777"/>
    </source>
</evidence>
<comment type="catalytic activity">
    <reaction evidence="1">
        <text>ATP + protein L-histidine = ADP + protein N-phospho-L-histidine.</text>
        <dbReference type="EC" id="2.7.13.3"/>
    </reaction>
</comment>
<dbReference type="SMART" id="SM00388">
    <property type="entry name" value="HisKA"/>
    <property type="match status" value="1"/>
</dbReference>
<dbReference type="SUPFAM" id="SSF55874">
    <property type="entry name" value="ATPase domain of HSP90 chaperone/DNA topoisomerase II/histidine kinase"/>
    <property type="match status" value="1"/>
</dbReference>
<dbReference type="PANTHER" id="PTHR44936:SF5">
    <property type="entry name" value="SENSOR HISTIDINE KINASE ENVZ"/>
    <property type="match status" value="1"/>
</dbReference>
<dbReference type="Proteomes" id="UP000184693">
    <property type="component" value="Unassembled WGS sequence"/>
</dbReference>
<dbReference type="GO" id="GO:0005524">
    <property type="term" value="F:ATP binding"/>
    <property type="evidence" value="ECO:0007669"/>
    <property type="project" value="UniProtKB-KW"/>
</dbReference>
<dbReference type="SMART" id="SM00387">
    <property type="entry name" value="HATPase_c"/>
    <property type="match status" value="1"/>
</dbReference>
<evidence type="ECO:0000256" key="12">
    <source>
        <dbReference type="ARBA" id="ARBA00022989"/>
    </source>
</evidence>
<keyword evidence="5" id="KW-0997">Cell inner membrane</keyword>
<dbReference type="InterPro" id="IPR036097">
    <property type="entry name" value="HisK_dim/P_sf"/>
</dbReference>
<dbReference type="SUPFAM" id="SSF47384">
    <property type="entry name" value="Homodimeric domain of signal transducing histidine kinase"/>
    <property type="match status" value="1"/>
</dbReference>
<evidence type="ECO:0000256" key="5">
    <source>
        <dbReference type="ARBA" id="ARBA00022519"/>
    </source>
</evidence>